<gene>
    <name evidence="2" type="ORF">ACFQWB_10360</name>
</gene>
<dbReference type="SUPFAM" id="SSF55729">
    <property type="entry name" value="Acyl-CoA N-acyltransferases (Nat)"/>
    <property type="match status" value="1"/>
</dbReference>
<dbReference type="PANTHER" id="PTHR13355:SF11">
    <property type="entry name" value="GLUCOSAMINE 6-PHOSPHATE N-ACETYLTRANSFERASE"/>
    <property type="match status" value="1"/>
</dbReference>
<dbReference type="GO" id="GO:0016746">
    <property type="term" value="F:acyltransferase activity"/>
    <property type="evidence" value="ECO:0007669"/>
    <property type="project" value="UniProtKB-KW"/>
</dbReference>
<keyword evidence="2" id="KW-0012">Acyltransferase</keyword>
<dbReference type="CDD" id="cd04301">
    <property type="entry name" value="NAT_SF"/>
    <property type="match status" value="1"/>
</dbReference>
<reference evidence="3" key="1">
    <citation type="journal article" date="2019" name="Int. J. Syst. Evol. Microbiol.">
        <title>The Global Catalogue of Microorganisms (GCM) 10K type strain sequencing project: providing services to taxonomists for standard genome sequencing and annotation.</title>
        <authorList>
            <consortium name="The Broad Institute Genomics Platform"/>
            <consortium name="The Broad Institute Genome Sequencing Center for Infectious Disease"/>
            <person name="Wu L."/>
            <person name="Ma J."/>
        </authorList>
    </citation>
    <scope>NUCLEOTIDE SEQUENCE [LARGE SCALE GENOMIC DNA]</scope>
    <source>
        <strain evidence="3">JCM 18657</strain>
    </source>
</reference>
<dbReference type="Proteomes" id="UP001596528">
    <property type="component" value="Unassembled WGS sequence"/>
</dbReference>
<dbReference type="Gene3D" id="3.40.630.30">
    <property type="match status" value="1"/>
</dbReference>
<name>A0ABW2V7Q6_9BACL</name>
<evidence type="ECO:0000313" key="3">
    <source>
        <dbReference type="Proteomes" id="UP001596528"/>
    </source>
</evidence>
<evidence type="ECO:0000259" key="1">
    <source>
        <dbReference type="PROSITE" id="PS51186"/>
    </source>
</evidence>
<dbReference type="PANTHER" id="PTHR13355">
    <property type="entry name" value="GLUCOSAMINE 6-PHOSPHATE N-ACETYLTRANSFERASE"/>
    <property type="match status" value="1"/>
</dbReference>
<dbReference type="PROSITE" id="PS51186">
    <property type="entry name" value="GNAT"/>
    <property type="match status" value="1"/>
</dbReference>
<dbReference type="EMBL" id="JBHTGQ010000023">
    <property type="protein sequence ID" value="MFC7750328.1"/>
    <property type="molecule type" value="Genomic_DNA"/>
</dbReference>
<dbReference type="RefSeq" id="WP_138788055.1">
    <property type="nucleotide sequence ID" value="NZ_JBHTGQ010000023.1"/>
</dbReference>
<proteinExistence type="predicted"/>
<dbReference type="InterPro" id="IPR039143">
    <property type="entry name" value="GNPNAT1-like"/>
</dbReference>
<evidence type="ECO:0000313" key="2">
    <source>
        <dbReference type="EMBL" id="MFC7750328.1"/>
    </source>
</evidence>
<comment type="caution">
    <text evidence="2">The sequence shown here is derived from an EMBL/GenBank/DDBJ whole genome shotgun (WGS) entry which is preliminary data.</text>
</comment>
<dbReference type="InterPro" id="IPR000182">
    <property type="entry name" value="GNAT_dom"/>
</dbReference>
<feature type="domain" description="N-acetyltransferase" evidence="1">
    <location>
        <begin position="5"/>
        <end position="149"/>
    </location>
</feature>
<keyword evidence="2" id="KW-0808">Transferase</keyword>
<organism evidence="2 3">
    <name type="scientific">Paenibacillus thermoaerophilus</name>
    <dbReference type="NCBI Taxonomy" id="1215385"/>
    <lineage>
        <taxon>Bacteria</taxon>
        <taxon>Bacillati</taxon>
        <taxon>Bacillota</taxon>
        <taxon>Bacilli</taxon>
        <taxon>Bacillales</taxon>
        <taxon>Paenibacillaceae</taxon>
        <taxon>Paenibacillus</taxon>
    </lineage>
</organism>
<accession>A0ABW2V7Q6</accession>
<protein>
    <submittedName>
        <fullName evidence="2">GNAT family N-acetyltransferase</fullName>
        <ecNumber evidence="2">2.3.-.-</ecNumber>
    </submittedName>
</protein>
<dbReference type="EC" id="2.3.-.-" evidence="2"/>
<sequence>MAYARLFRPDELEDLLKLYAYLHPDDPELPITEALRKHWQEILNDDSIRMIAVEHEGVIVASCMLVVVKNLTRSARPYALIENVVTHGEYRKRGFGRMALEKALEIAKDKGCYKVMLMTGSRQEEVHRFYERTGFVKGKKTGFIINFDH</sequence>
<dbReference type="Pfam" id="PF00583">
    <property type="entry name" value="Acetyltransf_1"/>
    <property type="match status" value="1"/>
</dbReference>
<dbReference type="InterPro" id="IPR016181">
    <property type="entry name" value="Acyl_CoA_acyltransferase"/>
</dbReference>
<keyword evidence="3" id="KW-1185">Reference proteome</keyword>